<dbReference type="EMBL" id="JTDE01001448">
    <property type="protein sequence ID" value="KAF7258950.1"/>
    <property type="molecule type" value="Genomic_DNA"/>
</dbReference>
<evidence type="ECO:0000256" key="1">
    <source>
        <dbReference type="SAM" id="SignalP"/>
    </source>
</evidence>
<dbReference type="AlphaFoldDB" id="A0A8S9Z0C0"/>
<proteinExistence type="predicted"/>
<accession>A0A8S9Z0C0</accession>
<evidence type="ECO:0000313" key="2">
    <source>
        <dbReference type="EMBL" id="KAF7258950.1"/>
    </source>
</evidence>
<keyword evidence="1" id="KW-0732">Signal</keyword>
<feature type="signal peptide" evidence="1">
    <location>
        <begin position="1"/>
        <end position="19"/>
    </location>
</feature>
<evidence type="ECO:0008006" key="4">
    <source>
        <dbReference type="Google" id="ProtNLM"/>
    </source>
</evidence>
<organism evidence="2 3">
    <name type="scientific">Paragonimus skrjabini miyazakii</name>
    <dbReference type="NCBI Taxonomy" id="59628"/>
    <lineage>
        <taxon>Eukaryota</taxon>
        <taxon>Metazoa</taxon>
        <taxon>Spiralia</taxon>
        <taxon>Lophotrochozoa</taxon>
        <taxon>Platyhelminthes</taxon>
        <taxon>Trematoda</taxon>
        <taxon>Digenea</taxon>
        <taxon>Plagiorchiida</taxon>
        <taxon>Troglotremata</taxon>
        <taxon>Troglotrematidae</taxon>
        <taxon>Paragonimus</taxon>
    </lineage>
</organism>
<name>A0A8S9Z0C0_9TREM</name>
<evidence type="ECO:0000313" key="3">
    <source>
        <dbReference type="Proteomes" id="UP000822476"/>
    </source>
</evidence>
<keyword evidence="3" id="KW-1185">Reference proteome</keyword>
<dbReference type="Proteomes" id="UP000822476">
    <property type="component" value="Unassembled WGS sequence"/>
</dbReference>
<comment type="caution">
    <text evidence="2">The sequence shown here is derived from an EMBL/GenBank/DDBJ whole genome shotgun (WGS) entry which is preliminary data.</text>
</comment>
<feature type="chain" id="PRO_5035813696" description="Secreted protein" evidence="1">
    <location>
        <begin position="20"/>
        <end position="70"/>
    </location>
</feature>
<gene>
    <name evidence="2" type="ORF">EG68_05231</name>
</gene>
<sequence>MKLNTFFSKLLIFLVKASACGKQHRTGTNIYTEVSRLIAVFLQTSKHPLRSQKRLMEIVAKNCMKRSVPA</sequence>
<protein>
    <recommendedName>
        <fullName evidence="4">Secreted protein</fullName>
    </recommendedName>
</protein>
<reference evidence="2" key="1">
    <citation type="submission" date="2019-07" db="EMBL/GenBank/DDBJ databases">
        <title>Annotation for the trematode Paragonimus miyazaki's.</title>
        <authorList>
            <person name="Choi Y.-J."/>
        </authorList>
    </citation>
    <scope>NUCLEOTIDE SEQUENCE</scope>
    <source>
        <strain evidence="2">Japan</strain>
    </source>
</reference>